<feature type="region of interest" description="Disordered" evidence="1">
    <location>
        <begin position="307"/>
        <end position="369"/>
    </location>
</feature>
<gene>
    <name evidence="2" type="ORF">AZE42_05494</name>
</gene>
<feature type="compositionally biased region" description="Low complexity" evidence="1">
    <location>
        <begin position="103"/>
        <end position="120"/>
    </location>
</feature>
<feature type="compositionally biased region" description="Polar residues" evidence="1">
    <location>
        <begin position="83"/>
        <end position="102"/>
    </location>
</feature>
<dbReference type="OrthoDB" id="2686082at2759"/>
<feature type="compositionally biased region" description="Polar residues" evidence="1">
    <location>
        <begin position="324"/>
        <end position="344"/>
    </location>
</feature>
<dbReference type="Proteomes" id="UP000183567">
    <property type="component" value="Unassembled WGS sequence"/>
</dbReference>
<dbReference type="AlphaFoldDB" id="A0A1J8Q7W8"/>
<feature type="compositionally biased region" description="Low complexity" evidence="1">
    <location>
        <begin position="307"/>
        <end position="320"/>
    </location>
</feature>
<keyword evidence="3" id="KW-1185">Reference proteome</keyword>
<reference evidence="2 3" key="1">
    <citation type="submission" date="2016-03" db="EMBL/GenBank/DDBJ databases">
        <title>Comparative genomics of the ectomycorrhizal sister species Rhizopogon vinicolor and Rhizopogon vesiculosus (Basidiomycota: Boletales) reveals a divergence of the mating type B locus.</title>
        <authorList>
            <person name="Mujic A.B."/>
            <person name="Kuo A."/>
            <person name="Tritt A."/>
            <person name="Lipzen A."/>
            <person name="Chen C."/>
            <person name="Johnson J."/>
            <person name="Sharma A."/>
            <person name="Barry K."/>
            <person name="Grigoriev I.V."/>
            <person name="Spatafora J.W."/>
        </authorList>
    </citation>
    <scope>NUCLEOTIDE SEQUENCE [LARGE SCALE GENOMIC DNA]</scope>
    <source>
        <strain evidence="2 3">AM-OR11-056</strain>
    </source>
</reference>
<sequence length="369" mass="39859">MRHLTAPALSEMSTSACTSPFAPFEDINMAEVKVLSLFEPPDDNPLKQYGTKISLIRMCPEFYVQQSPEVSLVVQEVFSQRSAEAPSSQHHQPFKSLSNQELSRSFSASQSQSQSQSQQSNGHRRKHRRLEGDTTVTGSENSGVVRAPSVVSTLGCRKTNEFVIDNPSSGSEASPRYRSPSIVSTLGCRKTNEFVIDNPSSGSEASPRYRSRAPSPDPVLDVGHAADESVSPSREHQQCRPALRPGSLAPNRSAPLPISPRRLPGANAHSRSYRPRAISTSALNTLNSPRALAPAPTIPLLLGITPTRSSSPSSKISQPINPLVSGNPSSSDFASSSILRTSTPPVAISGKSSLSRSEERRKRREIAEK</sequence>
<feature type="region of interest" description="Disordered" evidence="1">
    <location>
        <begin position="193"/>
        <end position="273"/>
    </location>
</feature>
<dbReference type="EMBL" id="LVVM01002721">
    <property type="protein sequence ID" value="OJA16051.1"/>
    <property type="molecule type" value="Genomic_DNA"/>
</dbReference>
<accession>A0A1J8Q7W8</accession>
<comment type="caution">
    <text evidence="2">The sequence shown here is derived from an EMBL/GenBank/DDBJ whole genome shotgun (WGS) entry which is preliminary data.</text>
</comment>
<proteinExistence type="predicted"/>
<protein>
    <submittedName>
        <fullName evidence="2">Uncharacterized protein</fullName>
    </submittedName>
</protein>
<evidence type="ECO:0000313" key="2">
    <source>
        <dbReference type="EMBL" id="OJA16051.1"/>
    </source>
</evidence>
<feature type="region of interest" description="Disordered" evidence="1">
    <location>
        <begin position="83"/>
        <end position="146"/>
    </location>
</feature>
<organism evidence="2 3">
    <name type="scientific">Rhizopogon vesiculosus</name>
    <dbReference type="NCBI Taxonomy" id="180088"/>
    <lineage>
        <taxon>Eukaryota</taxon>
        <taxon>Fungi</taxon>
        <taxon>Dikarya</taxon>
        <taxon>Basidiomycota</taxon>
        <taxon>Agaricomycotina</taxon>
        <taxon>Agaricomycetes</taxon>
        <taxon>Agaricomycetidae</taxon>
        <taxon>Boletales</taxon>
        <taxon>Suillineae</taxon>
        <taxon>Rhizopogonaceae</taxon>
        <taxon>Rhizopogon</taxon>
    </lineage>
</organism>
<feature type="compositionally biased region" description="Basic and acidic residues" evidence="1">
    <location>
        <begin position="356"/>
        <end position="369"/>
    </location>
</feature>
<evidence type="ECO:0000256" key="1">
    <source>
        <dbReference type="SAM" id="MobiDB-lite"/>
    </source>
</evidence>
<evidence type="ECO:0000313" key="3">
    <source>
        <dbReference type="Proteomes" id="UP000183567"/>
    </source>
</evidence>
<name>A0A1J8Q7W8_9AGAM</name>